<dbReference type="CDD" id="cd01876">
    <property type="entry name" value="YihA_EngB"/>
    <property type="match status" value="1"/>
</dbReference>
<proteinExistence type="inferred from homology"/>
<gene>
    <name evidence="12" type="primary">yihA</name>
    <name evidence="10" type="synonym">engB</name>
    <name evidence="12" type="ORF">NZD86_10930</name>
</gene>
<dbReference type="EMBL" id="CP104064">
    <property type="protein sequence ID" value="WAH38946.1"/>
    <property type="molecule type" value="Genomic_DNA"/>
</dbReference>
<dbReference type="HAMAP" id="MF_00321">
    <property type="entry name" value="GTPase_EngB"/>
    <property type="match status" value="1"/>
</dbReference>
<comment type="cofactor">
    <cofactor evidence="1">
        <name>Mg(2+)</name>
        <dbReference type="ChEBI" id="CHEBI:18420"/>
    </cofactor>
</comment>
<keyword evidence="13" id="KW-1185">Reference proteome</keyword>
<evidence type="ECO:0000256" key="4">
    <source>
        <dbReference type="ARBA" id="ARBA00022723"/>
    </source>
</evidence>
<keyword evidence="9 10" id="KW-0131">Cell cycle</keyword>
<dbReference type="InterPro" id="IPR005225">
    <property type="entry name" value="Small_GTP-bd"/>
</dbReference>
<feature type="domain" description="EngB-type G" evidence="11">
    <location>
        <begin position="22"/>
        <end position="193"/>
    </location>
</feature>
<evidence type="ECO:0000256" key="6">
    <source>
        <dbReference type="ARBA" id="ARBA00022842"/>
    </source>
</evidence>
<keyword evidence="3 10" id="KW-0132">Cell division</keyword>
<dbReference type="RefSeq" id="WP_268046566.1">
    <property type="nucleotide sequence ID" value="NZ_CP104064.1"/>
</dbReference>
<comment type="function">
    <text evidence="10">Necessary for normal cell division and for the maintenance of normal septation.</text>
</comment>
<dbReference type="Proteomes" id="UP001164803">
    <property type="component" value="Chromosome"/>
</dbReference>
<keyword evidence="5 10" id="KW-0547">Nucleotide-binding</keyword>
<sequence>MIIRSAEFEISAVRPNQWPEGGLPEFAFIGRSNVGKSTLLNRLLGRKNLARTSGQPGKTRQINFFAINKLFRFVDLPGYGYAAVSKTQRAQFAEMIDKYLTEREPLVRIVQLVDIRHEPSKDDISVHEGLRGLDVPLMVIATKMDKISKSKVDSHVKVIRKALQTDVQIYPVSAENRVGLDVIWERFENDMAPYLPAVDEQS</sequence>
<dbReference type="PANTHER" id="PTHR11649">
    <property type="entry name" value="MSS1/TRME-RELATED GTP-BINDING PROTEIN"/>
    <property type="match status" value="1"/>
</dbReference>
<dbReference type="Gene3D" id="3.40.50.300">
    <property type="entry name" value="P-loop containing nucleotide triphosphate hydrolases"/>
    <property type="match status" value="1"/>
</dbReference>
<dbReference type="PANTHER" id="PTHR11649:SF13">
    <property type="entry name" value="ENGB-TYPE G DOMAIN-CONTAINING PROTEIN"/>
    <property type="match status" value="1"/>
</dbReference>
<reference evidence="12" key="1">
    <citation type="submission" date="2022-08" db="EMBL/GenBank/DDBJ databases">
        <title>Alicyclobacillus dauci DSM2870, complete genome.</title>
        <authorList>
            <person name="Wang Q."/>
            <person name="Cai R."/>
            <person name="Wang Z."/>
        </authorList>
    </citation>
    <scope>NUCLEOTIDE SEQUENCE</scope>
    <source>
        <strain evidence="12">DSM 28700</strain>
    </source>
</reference>
<name>A0ABY6Z9K9_9BACL</name>
<organism evidence="12 13">
    <name type="scientific">Alicyclobacillus dauci</name>
    <dbReference type="NCBI Taxonomy" id="1475485"/>
    <lineage>
        <taxon>Bacteria</taxon>
        <taxon>Bacillati</taxon>
        <taxon>Bacillota</taxon>
        <taxon>Bacilli</taxon>
        <taxon>Bacillales</taxon>
        <taxon>Alicyclobacillaceae</taxon>
        <taxon>Alicyclobacillus</taxon>
    </lineage>
</organism>
<evidence type="ECO:0000256" key="3">
    <source>
        <dbReference type="ARBA" id="ARBA00022618"/>
    </source>
</evidence>
<dbReference type="InterPro" id="IPR006073">
    <property type="entry name" value="GTP-bd"/>
</dbReference>
<dbReference type="InterPro" id="IPR030393">
    <property type="entry name" value="G_ENGB_dom"/>
</dbReference>
<dbReference type="InterPro" id="IPR019987">
    <property type="entry name" value="GTP-bd_ribosome_bio_YsxC"/>
</dbReference>
<dbReference type="SUPFAM" id="SSF52540">
    <property type="entry name" value="P-loop containing nucleoside triphosphate hydrolases"/>
    <property type="match status" value="1"/>
</dbReference>
<dbReference type="NCBIfam" id="TIGR00231">
    <property type="entry name" value="small_GTP"/>
    <property type="match status" value="1"/>
</dbReference>
<dbReference type="InterPro" id="IPR027417">
    <property type="entry name" value="P-loop_NTPase"/>
</dbReference>
<evidence type="ECO:0000256" key="10">
    <source>
        <dbReference type="HAMAP-Rule" id="MF_00321"/>
    </source>
</evidence>
<keyword evidence="8 10" id="KW-0717">Septation</keyword>
<keyword evidence="7 10" id="KW-0342">GTP-binding</keyword>
<dbReference type="Pfam" id="PF01926">
    <property type="entry name" value="MMR_HSR1"/>
    <property type="match status" value="1"/>
</dbReference>
<dbReference type="NCBIfam" id="TIGR03598">
    <property type="entry name" value="GTPase_YsxC"/>
    <property type="match status" value="1"/>
</dbReference>
<evidence type="ECO:0000256" key="8">
    <source>
        <dbReference type="ARBA" id="ARBA00023210"/>
    </source>
</evidence>
<protein>
    <recommendedName>
        <fullName evidence="10">Probable GTP-binding protein EngB</fullName>
    </recommendedName>
</protein>
<keyword evidence="4" id="KW-0479">Metal-binding</keyword>
<evidence type="ECO:0000256" key="7">
    <source>
        <dbReference type="ARBA" id="ARBA00023134"/>
    </source>
</evidence>
<evidence type="ECO:0000313" key="12">
    <source>
        <dbReference type="EMBL" id="WAH38946.1"/>
    </source>
</evidence>
<accession>A0ABY6Z9K9</accession>
<evidence type="ECO:0000256" key="5">
    <source>
        <dbReference type="ARBA" id="ARBA00022741"/>
    </source>
</evidence>
<evidence type="ECO:0000259" key="11">
    <source>
        <dbReference type="PROSITE" id="PS51706"/>
    </source>
</evidence>
<comment type="similarity">
    <text evidence="2 10">Belongs to the TRAFAC class TrmE-Era-EngA-EngB-Septin-like GTPase superfamily. EngB GTPase family.</text>
</comment>
<evidence type="ECO:0000256" key="1">
    <source>
        <dbReference type="ARBA" id="ARBA00001946"/>
    </source>
</evidence>
<dbReference type="PROSITE" id="PS51706">
    <property type="entry name" value="G_ENGB"/>
    <property type="match status" value="1"/>
</dbReference>
<evidence type="ECO:0000256" key="9">
    <source>
        <dbReference type="ARBA" id="ARBA00023306"/>
    </source>
</evidence>
<evidence type="ECO:0000256" key="2">
    <source>
        <dbReference type="ARBA" id="ARBA00009638"/>
    </source>
</evidence>
<keyword evidence="6" id="KW-0460">Magnesium</keyword>
<evidence type="ECO:0000313" key="13">
    <source>
        <dbReference type="Proteomes" id="UP001164803"/>
    </source>
</evidence>